<dbReference type="AlphaFoldDB" id="A0A0A1W9Q3"/>
<proteinExistence type="predicted"/>
<organism evidence="1 2">
    <name type="scientific">Sphingomonas parapaucimobilis NBRC 15100</name>
    <dbReference type="NCBI Taxonomy" id="1219049"/>
    <lineage>
        <taxon>Bacteria</taxon>
        <taxon>Pseudomonadati</taxon>
        <taxon>Pseudomonadota</taxon>
        <taxon>Alphaproteobacteria</taxon>
        <taxon>Sphingomonadales</taxon>
        <taxon>Sphingomonadaceae</taxon>
        <taxon>Sphingomonas</taxon>
    </lineage>
</organism>
<comment type="caution">
    <text evidence="1">The sequence shown here is derived from an EMBL/GenBank/DDBJ whole genome shotgun (WGS) entry which is preliminary data.</text>
</comment>
<evidence type="ECO:0000313" key="1">
    <source>
        <dbReference type="EMBL" id="GAM01892.1"/>
    </source>
</evidence>
<accession>A0A0A1W9Q3</accession>
<dbReference type="OrthoDB" id="8404447at2"/>
<dbReference type="RefSeq" id="WP_042489284.1">
    <property type="nucleotide sequence ID" value="NZ_BBPI01000069.1"/>
</dbReference>
<gene>
    <name evidence="1" type="ORF">SP5_069_01360</name>
</gene>
<keyword evidence="2" id="KW-1185">Reference proteome</keyword>
<protein>
    <submittedName>
        <fullName evidence="1">Uncharacterized protein</fullName>
    </submittedName>
</protein>
<dbReference type="Proteomes" id="UP000032305">
    <property type="component" value="Unassembled WGS sequence"/>
</dbReference>
<dbReference type="EMBL" id="BBPI01000069">
    <property type="protein sequence ID" value="GAM01892.1"/>
    <property type="molecule type" value="Genomic_DNA"/>
</dbReference>
<reference evidence="1 2" key="1">
    <citation type="submission" date="2014-11" db="EMBL/GenBank/DDBJ databases">
        <title>Whole genome shotgun sequence of Sphingomonas parapaucimobilis NBRC 15100.</title>
        <authorList>
            <person name="Katano-Makiyama Y."/>
            <person name="Hosoyama A."/>
            <person name="Hashimoto M."/>
            <person name="Hosoyama Y."/>
            <person name="Noguchi M."/>
            <person name="Numata M."/>
            <person name="Tsuchikane K."/>
            <person name="Hirakata S."/>
            <person name="Uohara A."/>
            <person name="Shimodaira J."/>
            <person name="Ohji S."/>
            <person name="Ichikawa N."/>
            <person name="Kimura A."/>
            <person name="Yamazoe A."/>
            <person name="Fujita N."/>
        </authorList>
    </citation>
    <scope>NUCLEOTIDE SEQUENCE [LARGE SCALE GENOMIC DNA]</scope>
    <source>
        <strain evidence="1 2">NBRC 15100</strain>
    </source>
</reference>
<sequence length="81" mass="8487">MSAVENPSAFPCPADDKSGWHAEYGMTLRDYFAGQAIGPTLIAMAQGQHSVRADKTPMASAALDAYAVADAMLAARQEQAA</sequence>
<name>A0A0A1W9Q3_9SPHN</name>
<evidence type="ECO:0000313" key="2">
    <source>
        <dbReference type="Proteomes" id="UP000032305"/>
    </source>
</evidence>